<evidence type="ECO:0000256" key="3">
    <source>
        <dbReference type="ARBA" id="ARBA00022840"/>
    </source>
</evidence>
<evidence type="ECO:0000256" key="6">
    <source>
        <dbReference type="RuleBase" id="RU363037"/>
    </source>
</evidence>
<evidence type="ECO:0000256" key="5">
    <source>
        <dbReference type="ARBA" id="ARBA00023146"/>
    </source>
</evidence>
<protein>
    <recommendedName>
        <fullName evidence="7">Glutamyl/glutaminyl-tRNA synthetase class Ib catalytic domain-containing protein</fullName>
    </recommendedName>
</protein>
<dbReference type="Gene3D" id="3.90.800.10">
    <property type="entry name" value="Glutamyl-tRNA Synthetase, Domain 3"/>
    <property type="match status" value="1"/>
</dbReference>
<sequence length="133" mass="16219">PEWDFTYWTCKDYQYKIWVCIFNLKDKSHKYAATYDSICYLQYDDTNPEKEEEKFFVGIREMVEWLDYFEQLYIWAVQLIKEGLAYICHQSREEIKGFNPPSNPWCDRPFEKSLELFNVLTHTAQRNCRNIAE</sequence>
<feature type="non-terminal residue" evidence="8">
    <location>
        <position position="133"/>
    </location>
</feature>
<evidence type="ECO:0000256" key="2">
    <source>
        <dbReference type="ARBA" id="ARBA00022741"/>
    </source>
</evidence>
<name>E9INH6_SOLIN</name>
<dbReference type="GO" id="GO:0017101">
    <property type="term" value="C:aminoacyl-tRNA synthetase multienzyme complex"/>
    <property type="evidence" value="ECO:0007669"/>
    <property type="project" value="TreeGrafter"/>
</dbReference>
<keyword evidence="3 6" id="KW-0067">ATP-binding</keyword>
<dbReference type="PANTHER" id="PTHR43097:SF4">
    <property type="entry name" value="GLUTAMINE--TRNA LIGASE"/>
    <property type="match status" value="1"/>
</dbReference>
<keyword evidence="1 6" id="KW-0436">Ligase</keyword>
<evidence type="ECO:0000259" key="7">
    <source>
        <dbReference type="Pfam" id="PF00749"/>
    </source>
</evidence>
<dbReference type="GO" id="GO:0006425">
    <property type="term" value="P:glutaminyl-tRNA aminoacylation"/>
    <property type="evidence" value="ECO:0007669"/>
    <property type="project" value="TreeGrafter"/>
</dbReference>
<reference evidence="8" key="1">
    <citation type="journal article" date="2011" name="Proc. Natl. Acad. Sci. U.S.A.">
        <title>The genome of the fire ant Solenopsis invicta.</title>
        <authorList>
            <person name="Wurm Y."/>
            <person name="Wang J."/>
            <person name="Riba-Grognuz O."/>
            <person name="Corona M."/>
            <person name="Nygaard S."/>
            <person name="Hunt B.G."/>
            <person name="Ingram K.K."/>
            <person name="Falquet L."/>
            <person name="Nipitwattanaphon M."/>
            <person name="Gotzek D."/>
            <person name="Dijkstra M.B."/>
            <person name="Oettler J."/>
            <person name="Comtesse F."/>
            <person name="Shih C.J."/>
            <person name="Wu W.J."/>
            <person name="Yang C.C."/>
            <person name="Thomas J."/>
            <person name="Beaudoing E."/>
            <person name="Pradervand S."/>
            <person name="Flegel V."/>
            <person name="Cook E.D."/>
            <person name="Fabbretti R."/>
            <person name="Stockinger H."/>
            <person name="Long L."/>
            <person name="Farmerie W.G."/>
            <person name="Oakey J."/>
            <person name="Boomsma J.J."/>
            <person name="Pamilo P."/>
            <person name="Yi S.V."/>
            <person name="Heinze J."/>
            <person name="Goodisman M.A."/>
            <person name="Farinelli L."/>
            <person name="Harshman K."/>
            <person name="Hulo N."/>
            <person name="Cerutti L."/>
            <person name="Xenarios I."/>
            <person name="Shoemaker D."/>
            <person name="Keller L."/>
        </authorList>
    </citation>
    <scope>NUCLEOTIDE SEQUENCE [LARGE SCALE GENOMIC DNA]</scope>
</reference>
<dbReference type="InterPro" id="IPR014729">
    <property type="entry name" value="Rossmann-like_a/b/a_fold"/>
</dbReference>
<dbReference type="InterPro" id="IPR020058">
    <property type="entry name" value="Glu/Gln-tRNA-synth_Ib_cat-dom"/>
</dbReference>
<feature type="non-terminal residue" evidence="8">
    <location>
        <position position="1"/>
    </location>
</feature>
<dbReference type="Gene3D" id="3.40.50.620">
    <property type="entry name" value="HUPs"/>
    <property type="match status" value="1"/>
</dbReference>
<accession>E9INH6</accession>
<dbReference type="PANTHER" id="PTHR43097">
    <property type="entry name" value="GLUTAMINE-TRNA LIGASE"/>
    <property type="match status" value="1"/>
</dbReference>
<dbReference type="GO" id="GO:0004819">
    <property type="term" value="F:glutamine-tRNA ligase activity"/>
    <property type="evidence" value="ECO:0007669"/>
    <property type="project" value="TreeGrafter"/>
</dbReference>
<keyword evidence="2 6" id="KW-0547">Nucleotide-binding</keyword>
<dbReference type="GO" id="GO:0005524">
    <property type="term" value="F:ATP binding"/>
    <property type="evidence" value="ECO:0007669"/>
    <property type="project" value="UniProtKB-KW"/>
</dbReference>
<evidence type="ECO:0000313" key="8">
    <source>
        <dbReference type="EMBL" id="EFZ17878.1"/>
    </source>
</evidence>
<dbReference type="AlphaFoldDB" id="E9INH6"/>
<keyword evidence="5 6" id="KW-0030">Aminoacyl-tRNA synthetase</keyword>
<gene>
    <name evidence="8" type="ORF">SINV_10750</name>
</gene>
<evidence type="ECO:0000256" key="4">
    <source>
        <dbReference type="ARBA" id="ARBA00022917"/>
    </source>
</evidence>
<dbReference type="InterPro" id="IPR050132">
    <property type="entry name" value="Gln/Glu-tRNA_Ligase"/>
</dbReference>
<keyword evidence="4 6" id="KW-0648">Protein biosynthesis</keyword>
<dbReference type="SUPFAM" id="SSF52374">
    <property type="entry name" value="Nucleotidylyl transferase"/>
    <property type="match status" value="1"/>
</dbReference>
<dbReference type="Pfam" id="PF00749">
    <property type="entry name" value="tRNA-synt_1c"/>
    <property type="match status" value="1"/>
</dbReference>
<organism>
    <name type="scientific">Solenopsis invicta</name>
    <name type="common">Red imported fire ant</name>
    <name type="synonym">Solenopsis wagneri</name>
    <dbReference type="NCBI Taxonomy" id="13686"/>
    <lineage>
        <taxon>Eukaryota</taxon>
        <taxon>Metazoa</taxon>
        <taxon>Ecdysozoa</taxon>
        <taxon>Arthropoda</taxon>
        <taxon>Hexapoda</taxon>
        <taxon>Insecta</taxon>
        <taxon>Pterygota</taxon>
        <taxon>Neoptera</taxon>
        <taxon>Endopterygota</taxon>
        <taxon>Hymenoptera</taxon>
        <taxon>Apocrita</taxon>
        <taxon>Aculeata</taxon>
        <taxon>Formicoidea</taxon>
        <taxon>Formicidae</taxon>
        <taxon>Myrmicinae</taxon>
        <taxon>Solenopsis</taxon>
    </lineage>
</organism>
<dbReference type="EMBL" id="GL764299">
    <property type="protein sequence ID" value="EFZ17878.1"/>
    <property type="molecule type" value="Genomic_DNA"/>
</dbReference>
<proteinExistence type="inferred from homology"/>
<feature type="domain" description="Glutamyl/glutaminyl-tRNA synthetase class Ib catalytic" evidence="7">
    <location>
        <begin position="29"/>
        <end position="118"/>
    </location>
</feature>
<evidence type="ECO:0000256" key="1">
    <source>
        <dbReference type="ARBA" id="ARBA00022598"/>
    </source>
</evidence>
<comment type="similarity">
    <text evidence="6">Belongs to the class-I aminoacyl-tRNA synthetase family.</text>
</comment>
<dbReference type="HOGENOM" id="CLU_1911961_0_0_1"/>
<dbReference type="GO" id="GO:0005829">
    <property type="term" value="C:cytosol"/>
    <property type="evidence" value="ECO:0007669"/>
    <property type="project" value="TreeGrafter"/>
</dbReference>